<dbReference type="Pfam" id="PF00535">
    <property type="entry name" value="Glycos_transf_2"/>
    <property type="match status" value="1"/>
</dbReference>
<dbReference type="GO" id="GO:0016758">
    <property type="term" value="F:hexosyltransferase activity"/>
    <property type="evidence" value="ECO:0007669"/>
    <property type="project" value="UniProtKB-ARBA"/>
</dbReference>
<dbReference type="STRING" id="89187.ISM_02680"/>
<accession>A3SIH8</accession>
<keyword evidence="2" id="KW-0808">Transferase</keyword>
<dbReference type="AlphaFoldDB" id="A3SIH8"/>
<name>A3SIH8_ROSNI</name>
<dbReference type="PANTHER" id="PTHR22916">
    <property type="entry name" value="GLYCOSYLTRANSFERASE"/>
    <property type="match status" value="1"/>
</dbReference>
<evidence type="ECO:0000313" key="2">
    <source>
        <dbReference type="EMBL" id="EAP77159.1"/>
    </source>
</evidence>
<dbReference type="PANTHER" id="PTHR22916:SF3">
    <property type="entry name" value="UDP-GLCNAC:BETAGAL BETA-1,3-N-ACETYLGLUCOSAMINYLTRANSFERASE-LIKE PROTEIN 1"/>
    <property type="match status" value="1"/>
</dbReference>
<organism evidence="2 3">
    <name type="scientific">Roseovarius nubinhibens (strain ATCC BAA-591 / DSM 15170 / ISM)</name>
    <dbReference type="NCBI Taxonomy" id="89187"/>
    <lineage>
        <taxon>Bacteria</taxon>
        <taxon>Pseudomonadati</taxon>
        <taxon>Pseudomonadota</taxon>
        <taxon>Alphaproteobacteria</taxon>
        <taxon>Rhodobacterales</taxon>
        <taxon>Roseobacteraceae</taxon>
        <taxon>Roseovarius</taxon>
    </lineage>
</organism>
<proteinExistence type="predicted"/>
<gene>
    <name evidence="2" type="ORF">ISM_02680</name>
</gene>
<dbReference type="SUPFAM" id="SSF53448">
    <property type="entry name" value="Nucleotide-diphospho-sugar transferases"/>
    <property type="match status" value="1"/>
</dbReference>
<dbReference type="EMBL" id="AALY01000001">
    <property type="protein sequence ID" value="EAP77159.1"/>
    <property type="molecule type" value="Genomic_DNA"/>
</dbReference>
<evidence type="ECO:0000259" key="1">
    <source>
        <dbReference type="Pfam" id="PF00535"/>
    </source>
</evidence>
<dbReference type="HOGENOM" id="CLU_1123711_0_0_5"/>
<dbReference type="Gene3D" id="3.90.550.10">
    <property type="entry name" value="Spore Coat Polysaccharide Biosynthesis Protein SpsA, Chain A"/>
    <property type="match status" value="1"/>
</dbReference>
<reference evidence="2 3" key="1">
    <citation type="submission" date="2005-12" db="EMBL/GenBank/DDBJ databases">
        <authorList>
            <person name="Moran M.A."/>
            <person name="Ferriera S."/>
            <person name="Johnson J."/>
            <person name="Kravitz S."/>
            <person name="Halpern A."/>
            <person name="Remington K."/>
            <person name="Beeson K."/>
            <person name="Tran B."/>
            <person name="Rogers Y.-H."/>
            <person name="Friedman R."/>
            <person name="Venter J.C."/>
        </authorList>
    </citation>
    <scope>NUCLEOTIDE SEQUENCE [LARGE SCALE GENOMIC DNA]</scope>
    <source>
        <strain evidence="3">ATCC BAA-591 / DSM 15170 / ISM</strain>
    </source>
</reference>
<comment type="caution">
    <text evidence="2">The sequence shown here is derived from an EMBL/GenBank/DDBJ whole genome shotgun (WGS) entry which is preliminary data.</text>
</comment>
<protein>
    <submittedName>
        <fullName evidence="2">Glycosyltransferase involved in cell wall biogenesis-like</fullName>
    </submittedName>
</protein>
<evidence type="ECO:0000313" key="3">
    <source>
        <dbReference type="Proteomes" id="UP000005954"/>
    </source>
</evidence>
<dbReference type="InterPro" id="IPR001173">
    <property type="entry name" value="Glyco_trans_2-like"/>
</dbReference>
<feature type="domain" description="Glycosyltransferase 2-like" evidence="1">
    <location>
        <begin position="7"/>
        <end position="134"/>
    </location>
</feature>
<dbReference type="OrthoDB" id="9802649at2"/>
<sequence length="253" mass="29022">MPNPKLSVCIPAYEMEGHGVDYLEFSLQKLEEQDFRDFEVVISDQSTDTRIEELCRNWSERLNMCHVWNRDAPRQASANINHALNCANGEILKVLFQDDYLCDPTCLTQVHDGFAETGCDWLLCGSGVVRDGKTIERAIIPLLTDKLHFGKNTVSSPSVMAIHSRCAERFDEKLIWLMDVEFYKRLWDAQGAPRILSDTLVANRLHGHQVSNRVDRKLQAIELDYVWKQHAATSTLSGKLEYLKRRLKTILSK</sequence>
<dbReference type="Proteomes" id="UP000005954">
    <property type="component" value="Unassembled WGS sequence"/>
</dbReference>
<dbReference type="InterPro" id="IPR029044">
    <property type="entry name" value="Nucleotide-diphossugar_trans"/>
</dbReference>
<keyword evidence="3" id="KW-1185">Reference proteome</keyword>
<dbReference type="RefSeq" id="WP_009812561.1">
    <property type="nucleotide sequence ID" value="NZ_CH724156.1"/>
</dbReference>
<dbReference type="eggNOG" id="COG1216">
    <property type="taxonomic scope" value="Bacteria"/>
</dbReference>